<organism evidence="1 2">
    <name type="scientific">Eremothecium sinecaudum</name>
    <dbReference type="NCBI Taxonomy" id="45286"/>
    <lineage>
        <taxon>Eukaryota</taxon>
        <taxon>Fungi</taxon>
        <taxon>Dikarya</taxon>
        <taxon>Ascomycota</taxon>
        <taxon>Saccharomycotina</taxon>
        <taxon>Saccharomycetes</taxon>
        <taxon>Saccharomycetales</taxon>
        <taxon>Saccharomycetaceae</taxon>
        <taxon>Eremothecium</taxon>
    </lineage>
</organism>
<dbReference type="GO" id="GO:0030686">
    <property type="term" value="C:90S preribosome"/>
    <property type="evidence" value="ECO:0007669"/>
    <property type="project" value="InterPro"/>
</dbReference>
<dbReference type="EMBL" id="CP014243">
    <property type="protein sequence ID" value="AMD19754.1"/>
    <property type="molecule type" value="Genomic_DNA"/>
</dbReference>
<dbReference type="GeneID" id="28722969"/>
<dbReference type="GO" id="GO:0032040">
    <property type="term" value="C:small-subunit processome"/>
    <property type="evidence" value="ECO:0007669"/>
    <property type="project" value="TreeGrafter"/>
</dbReference>
<dbReference type="InterPro" id="IPR015943">
    <property type="entry name" value="WD40/YVTN_repeat-like_dom_sf"/>
</dbReference>
<dbReference type="InterPro" id="IPR036322">
    <property type="entry name" value="WD40_repeat_dom_sf"/>
</dbReference>
<protein>
    <submittedName>
        <fullName evidence="1">HCL397Cp</fullName>
    </submittedName>
</protein>
<dbReference type="STRING" id="45286.A0A120K1U4"/>
<dbReference type="Proteomes" id="UP000243052">
    <property type="component" value="Chromosome iii"/>
</dbReference>
<name>A0A120K1U4_9SACH</name>
<dbReference type="SUPFAM" id="SSF50978">
    <property type="entry name" value="WD40 repeat-like"/>
    <property type="match status" value="2"/>
</dbReference>
<keyword evidence="2" id="KW-1185">Reference proteome</keyword>
<accession>A0A120K1U4</accession>
<evidence type="ECO:0000313" key="2">
    <source>
        <dbReference type="Proteomes" id="UP000243052"/>
    </source>
</evidence>
<dbReference type="InterPro" id="IPR001680">
    <property type="entry name" value="WD40_rpt"/>
</dbReference>
<dbReference type="InterPro" id="IPR046351">
    <property type="entry name" value="UTP4"/>
</dbReference>
<sequence length="736" mass="82095">MTKNQTAVHRLRFVPYTPGNITALAFSHNSTTKLTPSDLRLALGRSDGNIEIWNPRDSWFQELVLQGGKDRTIEGLCWCNVPGEPLRLFSIGGSTVVTEWDFTTGLPIKNYDCNSGVIWSIAINESNNKLAVGCDNGSVVLIDISGGRGSLEHDRILTRQNSRVLAVTWVKDEGVIGGCSDGRIRIWCAKVGSPDIGRLQHTMKVDKSKKESTLVWSVLYLPITNQIVSGDSTGSVKFWDHRYATLVQSFKVHQADVLCLTADLANMKVFSAGVDRKIYQFTNAPSGGTMKWTPSSNRLFHSNDIRCMASYQSKGCDFIVSGGVEKSLVISPLDSFSDGNYRKMPLVAPFRKNALINQARRLVVSWQENIVKIWQIGDDLSAEKNYKLVSKLVLKCEQNIASCALSPNGDVLVVGQPSMTKVFHLQPTETKLKVTKLDNDLLTITGCKFVQFVTNSKVILCTSDDELFTVDLESDEDETKQVIELLDVQQTMTSIKLPYINTVNHLHVNGGSLAVISRVCGAVDLVDLETGHVKPLIRLMNFITAIAFTNRNTVLLITSENKLYEFNTNSDGNLLTSWCKKNAENLPSEFIQLKDKCVSIFPDMQNKNKVWFWGASWLASLDLSIDLPVSKRKKAKKHTRDGLTINDESNFINDGAAEEEDDDLELAEEFLSKSDGSKPHGNLQLENKNSANFFFTDKYRPILFAALLSENEIAIIERPAFMVTQPPSFQQQKLRF</sequence>
<dbReference type="RefSeq" id="XP_017986750.1">
    <property type="nucleotide sequence ID" value="XM_018131362.1"/>
</dbReference>
<dbReference type="PANTHER" id="PTHR44163">
    <property type="entry name" value="U3 SMALL NUCLEOLAR RNA-ASSOCIATED PROTEIN 4 HOMOLOG"/>
    <property type="match status" value="1"/>
</dbReference>
<dbReference type="PANTHER" id="PTHR44163:SF1">
    <property type="entry name" value="U3 SMALL NUCLEOLAR RNA-ASSOCIATED PROTEIN 4 HOMOLOG"/>
    <property type="match status" value="1"/>
</dbReference>
<dbReference type="FunFam" id="2.130.10.10:FF:000896">
    <property type="entry name" value="U3 small nucleolar RNA-associated protein 4"/>
    <property type="match status" value="1"/>
</dbReference>
<gene>
    <name evidence="1" type="ORF">AW171_hschr31605</name>
</gene>
<dbReference type="OrthoDB" id="8883818at2759"/>
<dbReference type="Pfam" id="PF00400">
    <property type="entry name" value="WD40"/>
    <property type="match status" value="1"/>
</dbReference>
<dbReference type="Gene3D" id="2.130.10.10">
    <property type="entry name" value="YVTN repeat-like/Quinoprotein amine dehydrogenase"/>
    <property type="match status" value="3"/>
</dbReference>
<dbReference type="AlphaFoldDB" id="A0A120K1U4"/>
<dbReference type="GO" id="GO:0034455">
    <property type="term" value="C:t-UTP complex"/>
    <property type="evidence" value="ECO:0007669"/>
    <property type="project" value="TreeGrafter"/>
</dbReference>
<dbReference type="GO" id="GO:0003723">
    <property type="term" value="F:RNA binding"/>
    <property type="evidence" value="ECO:0007669"/>
    <property type="project" value="TreeGrafter"/>
</dbReference>
<reference evidence="1 2" key="1">
    <citation type="submission" date="2016-01" db="EMBL/GenBank/DDBJ databases">
        <title>Genome sequence of the yeast Holleya sinecauda.</title>
        <authorList>
            <person name="Dietrich F.S."/>
        </authorList>
    </citation>
    <scope>NUCLEOTIDE SEQUENCE [LARGE SCALE GENOMIC DNA]</scope>
    <source>
        <strain evidence="1 2">ATCC 58844</strain>
    </source>
</reference>
<proteinExistence type="predicted"/>
<dbReference type="GO" id="GO:0000462">
    <property type="term" value="P:maturation of SSU-rRNA from tricistronic rRNA transcript (SSU-rRNA, 5.8S rRNA, LSU-rRNA)"/>
    <property type="evidence" value="ECO:0007669"/>
    <property type="project" value="InterPro"/>
</dbReference>
<evidence type="ECO:0000313" key="1">
    <source>
        <dbReference type="EMBL" id="AMD19754.1"/>
    </source>
</evidence>
<dbReference type="SMART" id="SM00320">
    <property type="entry name" value="WD40"/>
    <property type="match status" value="8"/>
</dbReference>